<dbReference type="KEGG" id="bid:Bind_0416"/>
<dbReference type="eggNOG" id="COG1670">
    <property type="taxonomic scope" value="Bacteria"/>
</dbReference>
<gene>
    <name evidence="3" type="ordered locus">Bind_0416</name>
</gene>
<reference evidence="4" key="1">
    <citation type="submission" date="2008-03" db="EMBL/GenBank/DDBJ databases">
        <title>Complete sequence of chromosome of Beijerinckia indica subsp. indica ATCC 9039.</title>
        <authorList>
            <consortium name="US DOE Joint Genome Institute"/>
            <person name="Copeland A."/>
            <person name="Lucas S."/>
            <person name="Lapidus A."/>
            <person name="Glavina del Rio T."/>
            <person name="Dalin E."/>
            <person name="Tice H."/>
            <person name="Bruce D."/>
            <person name="Goodwin L."/>
            <person name="Pitluck S."/>
            <person name="LaButti K."/>
            <person name="Schmutz J."/>
            <person name="Larimer F."/>
            <person name="Land M."/>
            <person name="Hauser L."/>
            <person name="Kyrpides N."/>
            <person name="Mikhailova N."/>
            <person name="Dunfield P.F."/>
            <person name="Dedysh S.N."/>
            <person name="Liesack W."/>
            <person name="Saw J.H."/>
            <person name="Alam M."/>
            <person name="Chen Y."/>
            <person name="Murrell J.C."/>
            <person name="Richardson P."/>
        </authorList>
    </citation>
    <scope>NUCLEOTIDE SEQUENCE [LARGE SCALE GENOMIC DNA]</scope>
    <source>
        <strain evidence="4">ATCC 9039 / DSM 1715 / NCIMB 8712</strain>
    </source>
</reference>
<sequence>MFPDLTSDDIFRIETKRLWLRWPRVADAAAISTFASLPETAKMTAAIPHPYPVGEAERFIFQARADNANGKGLILAITLKRPERPLIGLVSATLAGHHDLELGYVIAPTSSGKGYATEAVKGMVNSLFSVTSAHRILANVRAINPASHRVLEKSGFTYVDSGLDYLPARGGLHPCDRFEFDRKTWVQQHPPRGMPPMIHQTKDRQDALRASFQPSVES</sequence>
<feature type="domain" description="N-acetyltransferase" evidence="2">
    <location>
        <begin position="17"/>
        <end position="157"/>
    </location>
</feature>
<dbReference type="InterPro" id="IPR000182">
    <property type="entry name" value="GNAT_dom"/>
</dbReference>
<dbReference type="InterPro" id="IPR051531">
    <property type="entry name" value="N-acetyltransferase"/>
</dbReference>
<keyword evidence="4" id="KW-1185">Reference proteome</keyword>
<accession>B2IE45</accession>
<evidence type="ECO:0000256" key="1">
    <source>
        <dbReference type="SAM" id="MobiDB-lite"/>
    </source>
</evidence>
<feature type="region of interest" description="Disordered" evidence="1">
    <location>
        <begin position="189"/>
        <end position="218"/>
    </location>
</feature>
<evidence type="ECO:0000313" key="3">
    <source>
        <dbReference type="EMBL" id="ACB94069.1"/>
    </source>
</evidence>
<dbReference type="Pfam" id="PF13302">
    <property type="entry name" value="Acetyltransf_3"/>
    <property type="match status" value="1"/>
</dbReference>
<dbReference type="STRING" id="395963.Bind_0416"/>
<dbReference type="Gene3D" id="3.40.630.30">
    <property type="match status" value="1"/>
</dbReference>
<proteinExistence type="predicted"/>
<name>B2IE45_BEII9</name>
<keyword evidence="3" id="KW-0808">Transferase</keyword>
<evidence type="ECO:0000259" key="2">
    <source>
        <dbReference type="Pfam" id="PF13302"/>
    </source>
</evidence>
<protein>
    <submittedName>
        <fullName evidence="3">GCN5-related N-acetyltransferase</fullName>
    </submittedName>
</protein>
<dbReference type="PANTHER" id="PTHR43792">
    <property type="entry name" value="GNAT FAMILY, PUTATIVE (AFU_ORTHOLOGUE AFUA_3G00765)-RELATED-RELATED"/>
    <property type="match status" value="1"/>
</dbReference>
<dbReference type="GO" id="GO:0016747">
    <property type="term" value="F:acyltransferase activity, transferring groups other than amino-acyl groups"/>
    <property type="evidence" value="ECO:0007669"/>
    <property type="project" value="InterPro"/>
</dbReference>
<dbReference type="Proteomes" id="UP000001695">
    <property type="component" value="Chromosome"/>
</dbReference>
<reference evidence="3 4" key="2">
    <citation type="journal article" date="2010" name="J. Bacteriol.">
        <title>Complete genome sequence of Beijerinckia indica subsp. indica.</title>
        <authorList>
            <person name="Tamas I."/>
            <person name="Dedysh S.N."/>
            <person name="Liesack W."/>
            <person name="Stott M.B."/>
            <person name="Alam M."/>
            <person name="Murrell J.C."/>
            <person name="Dunfield P.F."/>
        </authorList>
    </citation>
    <scope>NUCLEOTIDE SEQUENCE [LARGE SCALE GENOMIC DNA]</scope>
    <source>
        <strain evidence="4">ATCC 9039 / DSM 1715 / NCIMB 8712</strain>
    </source>
</reference>
<dbReference type="HOGENOM" id="CLU_013985_3_4_5"/>
<organism evidence="3 4">
    <name type="scientific">Beijerinckia indica subsp. indica (strain ATCC 9039 / DSM 1715 / NCIMB 8712)</name>
    <dbReference type="NCBI Taxonomy" id="395963"/>
    <lineage>
        <taxon>Bacteria</taxon>
        <taxon>Pseudomonadati</taxon>
        <taxon>Pseudomonadota</taxon>
        <taxon>Alphaproteobacteria</taxon>
        <taxon>Hyphomicrobiales</taxon>
        <taxon>Beijerinckiaceae</taxon>
        <taxon>Beijerinckia</taxon>
    </lineage>
</organism>
<dbReference type="RefSeq" id="WP_012383427.1">
    <property type="nucleotide sequence ID" value="NC_010581.1"/>
</dbReference>
<dbReference type="InterPro" id="IPR016181">
    <property type="entry name" value="Acyl_CoA_acyltransferase"/>
</dbReference>
<dbReference type="SUPFAM" id="SSF55729">
    <property type="entry name" value="Acyl-CoA N-acyltransferases (Nat)"/>
    <property type="match status" value="1"/>
</dbReference>
<dbReference type="AlphaFoldDB" id="B2IE45"/>
<evidence type="ECO:0000313" key="4">
    <source>
        <dbReference type="Proteomes" id="UP000001695"/>
    </source>
</evidence>
<dbReference type="OrthoDB" id="9804153at2"/>
<dbReference type="EMBL" id="CP001016">
    <property type="protein sequence ID" value="ACB94069.1"/>
    <property type="molecule type" value="Genomic_DNA"/>
</dbReference>